<accession>A0A7J7FN67</accession>
<proteinExistence type="inferred from homology"/>
<name>A0A7J7FN67_DICBM</name>
<sequence length="317" mass="35333">IISSPRADSVSALTGETIITPQQGGEFTEPKPLCQVQSLNRSDAAPAPTVPTANVNWGKIWAAIACEAWQYESDGHAHLEMGIIFLTQIGAGILENASLLCLYNFTLLTGYKLRPTDQILNQLVLAKNLALFFRGIPQTMVAFALKYFLDDVGCKLVFYLYRVARGVSLSTTCLLSGFQAIEFCPRTSFWMEFRNRSPKCIGFHSFSFWILQLLAVILSSIVAMGVGFMIWTSGYTVFVLHRHKHSRLCPRTSHEARVIRTILILVSFFVYFYCLSSILTVCVTVIVNPGHWLVDTSLLIASHYPAFSPFVLISSDT</sequence>
<keyword evidence="7 11" id="KW-0297">G-protein coupled receptor</keyword>
<keyword evidence="8 11" id="KW-0472">Membrane</keyword>
<dbReference type="PANTHER" id="PTHR24062">
    <property type="entry name" value="VOMERONASAL TYPE-1 RECEPTOR"/>
    <property type="match status" value="1"/>
</dbReference>
<dbReference type="EMBL" id="JACDTQ010000092">
    <property type="protein sequence ID" value="KAF5929495.1"/>
    <property type="molecule type" value="Genomic_DNA"/>
</dbReference>
<evidence type="ECO:0000256" key="6">
    <source>
        <dbReference type="ARBA" id="ARBA00022989"/>
    </source>
</evidence>
<comment type="caution">
    <text evidence="11">Lacks conserved residue(s) required for the propagation of feature annotation.</text>
</comment>
<dbReference type="GO" id="GO:0005886">
    <property type="term" value="C:plasma membrane"/>
    <property type="evidence" value="ECO:0007669"/>
    <property type="project" value="UniProtKB-SubCell"/>
</dbReference>
<evidence type="ECO:0000313" key="13">
    <source>
        <dbReference type="Proteomes" id="UP000551758"/>
    </source>
</evidence>
<organism evidence="12 13">
    <name type="scientific">Diceros bicornis minor</name>
    <name type="common">South-central black rhinoceros</name>
    <dbReference type="NCBI Taxonomy" id="77932"/>
    <lineage>
        <taxon>Eukaryota</taxon>
        <taxon>Metazoa</taxon>
        <taxon>Chordata</taxon>
        <taxon>Craniata</taxon>
        <taxon>Vertebrata</taxon>
        <taxon>Euteleostomi</taxon>
        <taxon>Mammalia</taxon>
        <taxon>Eutheria</taxon>
        <taxon>Laurasiatheria</taxon>
        <taxon>Perissodactyla</taxon>
        <taxon>Rhinocerotidae</taxon>
        <taxon>Diceros</taxon>
    </lineage>
</organism>
<feature type="transmembrane region" description="Helical" evidence="11">
    <location>
        <begin position="262"/>
        <end position="286"/>
    </location>
</feature>
<feature type="transmembrane region" description="Helical" evidence="11">
    <location>
        <begin position="208"/>
        <end position="241"/>
    </location>
</feature>
<evidence type="ECO:0000256" key="11">
    <source>
        <dbReference type="RuleBase" id="RU364061"/>
    </source>
</evidence>
<evidence type="ECO:0000256" key="10">
    <source>
        <dbReference type="ARBA" id="ARBA00023224"/>
    </source>
</evidence>
<dbReference type="SUPFAM" id="SSF81321">
    <property type="entry name" value="Family A G protein-coupled receptor-like"/>
    <property type="match status" value="1"/>
</dbReference>
<dbReference type="Proteomes" id="UP000551758">
    <property type="component" value="Unassembled WGS sequence"/>
</dbReference>
<comment type="caution">
    <text evidence="12">The sequence shown here is derived from an EMBL/GenBank/DDBJ whole genome shotgun (WGS) entry which is preliminary data.</text>
</comment>
<keyword evidence="13" id="KW-1185">Reference proteome</keyword>
<keyword evidence="4 11" id="KW-0589">Pheromone response</keyword>
<dbReference type="Pfam" id="PF03402">
    <property type="entry name" value="V1R"/>
    <property type="match status" value="1"/>
</dbReference>
<evidence type="ECO:0000256" key="2">
    <source>
        <dbReference type="ARBA" id="ARBA00010663"/>
    </source>
</evidence>
<dbReference type="InterPro" id="IPR004072">
    <property type="entry name" value="Vmron_rcpt_1"/>
</dbReference>
<evidence type="ECO:0000256" key="7">
    <source>
        <dbReference type="ARBA" id="ARBA00023040"/>
    </source>
</evidence>
<keyword evidence="6 11" id="KW-1133">Transmembrane helix</keyword>
<dbReference type="AlphaFoldDB" id="A0A7J7FN67"/>
<dbReference type="GO" id="GO:0016503">
    <property type="term" value="F:pheromone receptor activity"/>
    <property type="evidence" value="ECO:0007669"/>
    <property type="project" value="InterPro"/>
</dbReference>
<evidence type="ECO:0000313" key="12">
    <source>
        <dbReference type="EMBL" id="KAF5929495.1"/>
    </source>
</evidence>
<evidence type="ECO:0000256" key="5">
    <source>
        <dbReference type="ARBA" id="ARBA00022692"/>
    </source>
</evidence>
<keyword evidence="9 11" id="KW-0675">Receptor</keyword>
<keyword evidence="3 11" id="KW-1003">Cell membrane</keyword>
<comment type="similarity">
    <text evidence="2 11">Belongs to the G-protein coupled receptor 1 family.</text>
</comment>
<evidence type="ECO:0000256" key="3">
    <source>
        <dbReference type="ARBA" id="ARBA00022475"/>
    </source>
</evidence>
<evidence type="ECO:0000256" key="1">
    <source>
        <dbReference type="ARBA" id="ARBA00004651"/>
    </source>
</evidence>
<gene>
    <name evidence="12" type="ORF">HPG69_007248</name>
</gene>
<evidence type="ECO:0000256" key="4">
    <source>
        <dbReference type="ARBA" id="ARBA00022507"/>
    </source>
</evidence>
<comment type="subcellular location">
    <subcellularLocation>
        <location evidence="1 11">Cell membrane</location>
        <topology evidence="1 11">Multi-pass membrane protein</topology>
    </subcellularLocation>
</comment>
<evidence type="ECO:0000256" key="9">
    <source>
        <dbReference type="ARBA" id="ARBA00023170"/>
    </source>
</evidence>
<dbReference type="GO" id="GO:0019236">
    <property type="term" value="P:response to pheromone"/>
    <property type="evidence" value="ECO:0007669"/>
    <property type="project" value="UniProtKB-KW"/>
</dbReference>
<protein>
    <recommendedName>
        <fullName evidence="11">Vomeronasal type-1 receptor</fullName>
    </recommendedName>
</protein>
<reference evidence="12 13" key="1">
    <citation type="journal article" date="2020" name="Mol. Biol. Evol.">
        <title>Interspecific Gene Flow and the Evolution of Specialization in Black and White Rhinoceros.</title>
        <authorList>
            <person name="Moodley Y."/>
            <person name="Westbury M.V."/>
            <person name="Russo I.M."/>
            <person name="Gopalakrishnan S."/>
            <person name="Rakotoarivelo A."/>
            <person name="Olsen R.A."/>
            <person name="Prost S."/>
            <person name="Tunstall T."/>
            <person name="Ryder O.A."/>
            <person name="Dalen L."/>
            <person name="Bruford M.W."/>
        </authorList>
    </citation>
    <scope>NUCLEOTIDE SEQUENCE [LARGE SCALE GENOMIC DNA]</scope>
    <source>
        <strain evidence="12">SBR-YM</strain>
        <tissue evidence="12">Skin</tissue>
    </source>
</reference>
<keyword evidence="5 11" id="KW-0812">Transmembrane</keyword>
<evidence type="ECO:0000256" key="8">
    <source>
        <dbReference type="ARBA" id="ARBA00023136"/>
    </source>
</evidence>
<feature type="non-terminal residue" evidence="12">
    <location>
        <position position="317"/>
    </location>
</feature>
<keyword evidence="10 11" id="KW-0807">Transducer</keyword>